<dbReference type="EMBL" id="BMOD01000001">
    <property type="protein sequence ID" value="GGJ19506.1"/>
    <property type="molecule type" value="Genomic_DNA"/>
</dbReference>
<evidence type="ECO:0000313" key="1">
    <source>
        <dbReference type="EMBL" id="GGJ19506.1"/>
    </source>
</evidence>
<proteinExistence type="predicted"/>
<organism evidence="1 2">
    <name type="scientific">Deinococcus roseus</name>
    <dbReference type="NCBI Taxonomy" id="392414"/>
    <lineage>
        <taxon>Bacteria</taxon>
        <taxon>Thermotogati</taxon>
        <taxon>Deinococcota</taxon>
        <taxon>Deinococci</taxon>
        <taxon>Deinococcales</taxon>
        <taxon>Deinococcaceae</taxon>
        <taxon>Deinococcus</taxon>
    </lineage>
</organism>
<evidence type="ECO:0000313" key="2">
    <source>
        <dbReference type="Proteomes" id="UP000632222"/>
    </source>
</evidence>
<dbReference type="RefSeq" id="WP_188998463.1">
    <property type="nucleotide sequence ID" value="NZ_BMOD01000001.1"/>
</dbReference>
<comment type="caution">
    <text evidence="1">The sequence shown here is derived from an EMBL/GenBank/DDBJ whole genome shotgun (WGS) entry which is preliminary data.</text>
</comment>
<gene>
    <name evidence="1" type="ORF">GCM10008938_02000</name>
</gene>
<sequence length="63" mass="7384">MRHIEFEARLRYQELQQEAEALQQLRQVPRIHLLRRVATVLMSLADRLDPPVMAVVARQDCAC</sequence>
<keyword evidence="2" id="KW-1185">Reference proteome</keyword>
<accession>A0ABQ2CUW5</accession>
<name>A0ABQ2CUW5_9DEIO</name>
<dbReference type="Proteomes" id="UP000632222">
    <property type="component" value="Unassembled WGS sequence"/>
</dbReference>
<protein>
    <submittedName>
        <fullName evidence="1">Uncharacterized protein</fullName>
    </submittedName>
</protein>
<reference evidence="2" key="1">
    <citation type="journal article" date="2019" name="Int. J. Syst. Evol. Microbiol.">
        <title>The Global Catalogue of Microorganisms (GCM) 10K type strain sequencing project: providing services to taxonomists for standard genome sequencing and annotation.</title>
        <authorList>
            <consortium name="The Broad Institute Genomics Platform"/>
            <consortium name="The Broad Institute Genome Sequencing Center for Infectious Disease"/>
            <person name="Wu L."/>
            <person name="Ma J."/>
        </authorList>
    </citation>
    <scope>NUCLEOTIDE SEQUENCE [LARGE SCALE GENOMIC DNA]</scope>
    <source>
        <strain evidence="2">JCM 14370</strain>
    </source>
</reference>